<proteinExistence type="predicted"/>
<dbReference type="Proteomes" id="UP000603453">
    <property type="component" value="Unassembled WGS sequence"/>
</dbReference>
<accession>A0A8H7R3D0</accession>
<sequence>MARSTAGLSPLSVQSSSAQRVSTFGVFILPPKQPVVPKGKKKDRRLTKIVNSRNPNKFIDSRPIILLVHDRPPTAEERMTKKTKLGKQ</sequence>
<evidence type="ECO:0000313" key="1">
    <source>
        <dbReference type="EMBL" id="KAG2203651.1"/>
    </source>
</evidence>
<organism evidence="1 2">
    <name type="scientific">Mucor saturninus</name>
    <dbReference type="NCBI Taxonomy" id="64648"/>
    <lineage>
        <taxon>Eukaryota</taxon>
        <taxon>Fungi</taxon>
        <taxon>Fungi incertae sedis</taxon>
        <taxon>Mucoromycota</taxon>
        <taxon>Mucoromycotina</taxon>
        <taxon>Mucoromycetes</taxon>
        <taxon>Mucorales</taxon>
        <taxon>Mucorineae</taxon>
        <taxon>Mucoraceae</taxon>
        <taxon>Mucor</taxon>
    </lineage>
</organism>
<name>A0A8H7R3D0_9FUNG</name>
<dbReference type="EMBL" id="JAEPRD010000050">
    <property type="protein sequence ID" value="KAG2203651.1"/>
    <property type="molecule type" value="Genomic_DNA"/>
</dbReference>
<protein>
    <submittedName>
        <fullName evidence="1">Uncharacterized protein</fullName>
    </submittedName>
</protein>
<reference evidence="1" key="1">
    <citation type="submission" date="2020-12" db="EMBL/GenBank/DDBJ databases">
        <title>Metabolic potential, ecology and presence of endohyphal bacteria is reflected in genomic diversity of Mucoromycotina.</title>
        <authorList>
            <person name="Muszewska A."/>
            <person name="Okrasinska A."/>
            <person name="Steczkiewicz K."/>
            <person name="Drgas O."/>
            <person name="Orlowska M."/>
            <person name="Perlinska-Lenart U."/>
            <person name="Aleksandrzak-Piekarczyk T."/>
            <person name="Szatraj K."/>
            <person name="Zielenkiewicz U."/>
            <person name="Pilsyk S."/>
            <person name="Malc E."/>
            <person name="Mieczkowski P."/>
            <person name="Kruszewska J.S."/>
            <person name="Biernat P."/>
            <person name="Pawlowska J."/>
        </authorList>
    </citation>
    <scope>NUCLEOTIDE SEQUENCE</scope>
    <source>
        <strain evidence="1">WA0000017839</strain>
    </source>
</reference>
<evidence type="ECO:0000313" key="2">
    <source>
        <dbReference type="Proteomes" id="UP000603453"/>
    </source>
</evidence>
<comment type="caution">
    <text evidence="1">The sequence shown here is derived from an EMBL/GenBank/DDBJ whole genome shotgun (WGS) entry which is preliminary data.</text>
</comment>
<dbReference type="AlphaFoldDB" id="A0A8H7R3D0"/>
<gene>
    <name evidence="1" type="ORF">INT47_011745</name>
</gene>
<keyword evidence="2" id="KW-1185">Reference proteome</keyword>